<evidence type="ECO:0000313" key="6">
    <source>
        <dbReference type="Proteomes" id="UP001206572"/>
    </source>
</evidence>
<dbReference type="SUPFAM" id="SSF69279">
    <property type="entry name" value="Phage tail proteins"/>
    <property type="match status" value="2"/>
</dbReference>
<organism evidence="5 6">
    <name type="scientific">Massilia agri</name>
    <dbReference type="NCBI Taxonomy" id="1886785"/>
    <lineage>
        <taxon>Bacteria</taxon>
        <taxon>Pseudomonadati</taxon>
        <taxon>Pseudomonadota</taxon>
        <taxon>Betaproteobacteria</taxon>
        <taxon>Burkholderiales</taxon>
        <taxon>Oxalobacteraceae</taxon>
        <taxon>Telluria group</taxon>
        <taxon>Massilia</taxon>
    </lineage>
</organism>
<dbReference type="Pfam" id="PF13296">
    <property type="entry name" value="T6SS_Vgr"/>
    <property type="match status" value="1"/>
</dbReference>
<feature type="domain" description="Gp5/Type VI secretion system Vgr protein OB-fold" evidence="2">
    <location>
        <begin position="478"/>
        <end position="527"/>
    </location>
</feature>
<dbReference type="Pfam" id="PF04717">
    <property type="entry name" value="Phage_base_V"/>
    <property type="match status" value="1"/>
</dbReference>
<reference evidence="5 6" key="1">
    <citation type="submission" date="2022-08" db="EMBL/GenBank/DDBJ databases">
        <title>Reclassification of Massilia species as members of the genera Telluria, Duganella, Pseudoduganella, Mokoshia gen. nov. and Zemynaea gen. nov. using orthogonal and non-orthogonal genome-based approaches.</title>
        <authorList>
            <person name="Bowman J.P."/>
        </authorList>
    </citation>
    <scope>NUCLEOTIDE SEQUENCE [LARGE SCALE GENOMIC DNA]</scope>
    <source>
        <strain evidence="5 6">JCM 31661</strain>
    </source>
</reference>
<dbReference type="Gene3D" id="4.10.220.110">
    <property type="match status" value="1"/>
</dbReference>
<feature type="domain" description="Putative type VI secretion system Rhs element associated Vgr" evidence="4">
    <location>
        <begin position="558"/>
        <end position="660"/>
    </location>
</feature>
<dbReference type="InterPro" id="IPR006533">
    <property type="entry name" value="T6SS_Vgr_RhsGE"/>
</dbReference>
<keyword evidence="6" id="KW-1185">Reference proteome</keyword>
<dbReference type="InterPro" id="IPR017847">
    <property type="entry name" value="T6SS_RhsGE_Vgr_subset"/>
</dbReference>
<comment type="similarity">
    <text evidence="1">Belongs to the VgrG protein family.</text>
</comment>
<evidence type="ECO:0000259" key="2">
    <source>
        <dbReference type="Pfam" id="PF04717"/>
    </source>
</evidence>
<feature type="domain" description="DUF2345" evidence="3">
    <location>
        <begin position="696"/>
        <end position="837"/>
    </location>
</feature>
<proteinExistence type="inferred from homology"/>
<dbReference type="NCBIfam" id="TIGR03361">
    <property type="entry name" value="VI_Rhs_Vgr"/>
    <property type="match status" value="1"/>
</dbReference>
<dbReference type="RefSeq" id="WP_258828364.1">
    <property type="nucleotide sequence ID" value="NZ_JANUHA010000008.1"/>
</dbReference>
<dbReference type="InterPro" id="IPR006531">
    <property type="entry name" value="Gp5/Vgr_OB"/>
</dbReference>
<dbReference type="Gene3D" id="3.55.50.10">
    <property type="entry name" value="Baseplate protein-like domains"/>
    <property type="match status" value="1"/>
</dbReference>
<protein>
    <submittedName>
        <fullName evidence="5">Type VI secretion system tip protein VgrG</fullName>
    </submittedName>
</protein>
<dbReference type="SUPFAM" id="SSF69255">
    <property type="entry name" value="gp5 N-terminal domain-like"/>
    <property type="match status" value="1"/>
</dbReference>
<dbReference type="NCBIfam" id="TIGR01646">
    <property type="entry name" value="vgr_GE"/>
    <property type="match status" value="1"/>
</dbReference>
<evidence type="ECO:0000313" key="5">
    <source>
        <dbReference type="EMBL" id="MCS0597340.1"/>
    </source>
</evidence>
<dbReference type="Pfam" id="PF10106">
    <property type="entry name" value="DUF2345"/>
    <property type="match status" value="1"/>
</dbReference>
<dbReference type="EMBL" id="JANUHA010000008">
    <property type="protein sequence ID" value="MCS0597340.1"/>
    <property type="molecule type" value="Genomic_DNA"/>
</dbReference>
<dbReference type="Gene3D" id="2.30.110.50">
    <property type="match status" value="1"/>
</dbReference>
<gene>
    <name evidence="5" type="ORF">NX780_13385</name>
</gene>
<dbReference type="InterPro" id="IPR037026">
    <property type="entry name" value="Vgr_OB-fold_dom_sf"/>
</dbReference>
<accession>A0ABT2AM90</accession>
<dbReference type="Gene3D" id="2.40.50.230">
    <property type="entry name" value="Gp5 N-terminal domain"/>
    <property type="match status" value="1"/>
</dbReference>
<dbReference type="Proteomes" id="UP001206572">
    <property type="component" value="Unassembled WGS sequence"/>
</dbReference>
<sequence>MILDKVPFSVSSLTEANRPIRLRLATKDGVVDDLLLVKHVSGIETMCGGIEYSLLCVSHSVGMELKQFVANPVELQFVTASGGLRTVCGIVGSVAEGQSDGGLATYQLVVRDAFSLLGEACNTRVFRNVNEVDITHTVLREWCYANPVAARAFRYELDNLKKYPSREFTMQYNESNEAFLRRLWKRRGIGWFIEAGKATGQGSNETPVHTLVLFDDPASIKENAAGPARYHRDHATEERDSITAWHAVRKLTAGRVSRHSWDYAQAWSMSGEETSLNDQGQLGNQFAATLDEYLVDSPHAGDDARDYRSLVLLRMQRKEYEAKFFQGESGDREMRVGQWRRVDGHPEIDVHPPHDREFVCTELHVKAENNLPKTLDDQVHRLFALNHWDNERAGLLRANDERGMRYTNRFTCVRRGIPIVPAYDARTELPRTEPQTAIVVGPTNHEIHCDAMGRVKVRFPACRPQDHEHAQGAGASDSDRDSAWIRVASGWASNRYGAISLPRVGDEVLVIFLGGDPDKPLIIGSVHGANTPPPAFSHISRLPGDKHLSGIVSKEGSSCRSNQLRMDDTPGQISAQLESEHGHSQLNLGYLTHPRHEGKADPRGEGAELRTDAALSLRGQGVLISADASLRAAGRQLDRDGLSGLAEALVNIQKQVAELAKTHESDAATDESLAQVCGHLKQWEQGSNTAGGMAGAAGGQPIVAVEAPAGMLLGSRAGISMGAQTNVDVVSVGNTQVSSGRKLILHALHSISIFAHALGAKLTAAKGKVEVQAHEDNVEITSAKRIVLVASEEIAMQAPKITLVSRGAQAAFGGGGITQQCTGSFLVKSAKAEFPGAGDGEPIAMRLPESEVAHDQRVRIVDLTTGEPLANQRYRATMEDGQILEGMTDAEGVTQVFKSEIPFGHFTIEALYD</sequence>
<dbReference type="InterPro" id="IPR018769">
    <property type="entry name" value="VgrG2_DUF2345"/>
</dbReference>
<evidence type="ECO:0000259" key="4">
    <source>
        <dbReference type="Pfam" id="PF13296"/>
    </source>
</evidence>
<dbReference type="Pfam" id="PF05954">
    <property type="entry name" value="Phage_GPD"/>
    <property type="match status" value="1"/>
</dbReference>
<evidence type="ECO:0000259" key="3">
    <source>
        <dbReference type="Pfam" id="PF10106"/>
    </source>
</evidence>
<evidence type="ECO:0000256" key="1">
    <source>
        <dbReference type="ARBA" id="ARBA00005558"/>
    </source>
</evidence>
<comment type="caution">
    <text evidence="5">The sequence shown here is derived from an EMBL/GenBank/DDBJ whole genome shotgun (WGS) entry which is preliminary data.</text>
</comment>
<name>A0ABT2AM90_9BURK</name>
<dbReference type="InterPro" id="IPR028244">
    <property type="entry name" value="T6SS_Rhs_Vgr_dom"/>
</dbReference>